<organism evidence="5 6">
    <name type="scientific">Candidatus Faecenecus gallistercoris</name>
    <dbReference type="NCBI Taxonomy" id="2840793"/>
    <lineage>
        <taxon>Bacteria</taxon>
        <taxon>Bacillati</taxon>
        <taxon>Bacillota</taxon>
        <taxon>Bacillota incertae sedis</taxon>
        <taxon>Candidatus Faecenecus</taxon>
    </lineage>
</organism>
<dbReference type="CDD" id="cd06170">
    <property type="entry name" value="LuxR_C_like"/>
    <property type="match status" value="1"/>
</dbReference>
<dbReference type="SMART" id="SM00421">
    <property type="entry name" value="HTH_LUXR"/>
    <property type="match status" value="1"/>
</dbReference>
<protein>
    <submittedName>
        <fullName evidence="5">Response regulator transcription factor</fullName>
    </submittedName>
</protein>
<dbReference type="PANTHER" id="PTHR44688:SF25">
    <property type="entry name" value="HTH LUXR-TYPE DOMAIN-CONTAINING PROTEIN"/>
    <property type="match status" value="1"/>
</dbReference>
<dbReference type="Proteomes" id="UP000886725">
    <property type="component" value="Unassembled WGS sequence"/>
</dbReference>
<keyword evidence="2" id="KW-0238">DNA-binding</keyword>
<feature type="domain" description="HTH luxR-type" evidence="4">
    <location>
        <begin position="5"/>
        <end position="70"/>
    </location>
</feature>
<keyword evidence="1" id="KW-0805">Transcription regulation</keyword>
<sequence length="74" mass="8398">MKGVSQLRKNILTNREKEVLTLLISNKSTREISEELHISEKTVRNHISNVMQKLSVKGRACAVIELVKLGELEI</sequence>
<keyword evidence="3" id="KW-0804">Transcription</keyword>
<evidence type="ECO:0000256" key="2">
    <source>
        <dbReference type="ARBA" id="ARBA00023125"/>
    </source>
</evidence>
<name>A0A9D0YZH3_9FIRM</name>
<dbReference type="GO" id="GO:0006355">
    <property type="term" value="P:regulation of DNA-templated transcription"/>
    <property type="evidence" value="ECO:0007669"/>
    <property type="project" value="InterPro"/>
</dbReference>
<evidence type="ECO:0000313" key="5">
    <source>
        <dbReference type="EMBL" id="HIQ64778.1"/>
    </source>
</evidence>
<evidence type="ECO:0000259" key="4">
    <source>
        <dbReference type="PROSITE" id="PS50043"/>
    </source>
</evidence>
<dbReference type="Gene3D" id="1.10.10.10">
    <property type="entry name" value="Winged helix-like DNA-binding domain superfamily/Winged helix DNA-binding domain"/>
    <property type="match status" value="1"/>
</dbReference>
<evidence type="ECO:0000256" key="3">
    <source>
        <dbReference type="ARBA" id="ARBA00023163"/>
    </source>
</evidence>
<dbReference type="Pfam" id="PF00196">
    <property type="entry name" value="GerE"/>
    <property type="match status" value="1"/>
</dbReference>
<dbReference type="InterPro" id="IPR016032">
    <property type="entry name" value="Sig_transdc_resp-reg_C-effctor"/>
</dbReference>
<dbReference type="EMBL" id="DVFU01000066">
    <property type="protein sequence ID" value="HIQ64778.1"/>
    <property type="molecule type" value="Genomic_DNA"/>
</dbReference>
<gene>
    <name evidence="5" type="ORF">IAC85_03475</name>
</gene>
<dbReference type="InterPro" id="IPR036388">
    <property type="entry name" value="WH-like_DNA-bd_sf"/>
</dbReference>
<dbReference type="AlphaFoldDB" id="A0A9D0YZH3"/>
<evidence type="ECO:0000256" key="1">
    <source>
        <dbReference type="ARBA" id="ARBA00023015"/>
    </source>
</evidence>
<dbReference type="PRINTS" id="PR00038">
    <property type="entry name" value="HTHLUXR"/>
</dbReference>
<reference evidence="5" key="1">
    <citation type="submission" date="2020-10" db="EMBL/GenBank/DDBJ databases">
        <authorList>
            <person name="Gilroy R."/>
        </authorList>
    </citation>
    <scope>NUCLEOTIDE SEQUENCE</scope>
    <source>
        <strain evidence="5">CHK165-10780</strain>
    </source>
</reference>
<evidence type="ECO:0000313" key="6">
    <source>
        <dbReference type="Proteomes" id="UP000886725"/>
    </source>
</evidence>
<dbReference type="GO" id="GO:0003677">
    <property type="term" value="F:DNA binding"/>
    <property type="evidence" value="ECO:0007669"/>
    <property type="project" value="UniProtKB-KW"/>
</dbReference>
<dbReference type="InterPro" id="IPR000792">
    <property type="entry name" value="Tscrpt_reg_LuxR_C"/>
</dbReference>
<accession>A0A9D0YZH3</accession>
<proteinExistence type="predicted"/>
<comment type="caution">
    <text evidence="5">The sequence shown here is derived from an EMBL/GenBank/DDBJ whole genome shotgun (WGS) entry which is preliminary data.</text>
</comment>
<reference evidence="5" key="2">
    <citation type="journal article" date="2021" name="PeerJ">
        <title>Extensive microbial diversity within the chicken gut microbiome revealed by metagenomics and culture.</title>
        <authorList>
            <person name="Gilroy R."/>
            <person name="Ravi A."/>
            <person name="Getino M."/>
            <person name="Pursley I."/>
            <person name="Horton D.L."/>
            <person name="Alikhan N.F."/>
            <person name="Baker D."/>
            <person name="Gharbi K."/>
            <person name="Hall N."/>
            <person name="Watson M."/>
            <person name="Adriaenssens E.M."/>
            <person name="Foster-Nyarko E."/>
            <person name="Jarju S."/>
            <person name="Secka A."/>
            <person name="Antonio M."/>
            <person name="Oren A."/>
            <person name="Chaudhuri R.R."/>
            <person name="La Ragione R."/>
            <person name="Hildebrand F."/>
            <person name="Pallen M.J."/>
        </authorList>
    </citation>
    <scope>NUCLEOTIDE SEQUENCE</scope>
    <source>
        <strain evidence="5">CHK165-10780</strain>
    </source>
</reference>
<dbReference type="PROSITE" id="PS50043">
    <property type="entry name" value="HTH_LUXR_2"/>
    <property type="match status" value="1"/>
</dbReference>
<dbReference type="SUPFAM" id="SSF46894">
    <property type="entry name" value="C-terminal effector domain of the bipartite response regulators"/>
    <property type="match status" value="1"/>
</dbReference>
<dbReference type="PANTHER" id="PTHR44688">
    <property type="entry name" value="DNA-BINDING TRANSCRIPTIONAL ACTIVATOR DEVR_DOSR"/>
    <property type="match status" value="1"/>
</dbReference>